<gene>
    <name evidence="1" type="ORF">MTR67_025101</name>
</gene>
<sequence length="18" mass="2041">MSITSLPRFLSSQSQVFL</sequence>
<dbReference type="AlphaFoldDB" id="A0AAF0TTA0"/>
<accession>A0AAF0TTA0</accession>
<evidence type="ECO:0000313" key="2">
    <source>
        <dbReference type="Proteomes" id="UP001234989"/>
    </source>
</evidence>
<protein>
    <submittedName>
        <fullName evidence="1">Uncharacterized protein</fullName>
    </submittedName>
</protein>
<dbReference type="EMBL" id="CP133616">
    <property type="protein sequence ID" value="WMV31716.1"/>
    <property type="molecule type" value="Genomic_DNA"/>
</dbReference>
<reference evidence="1" key="1">
    <citation type="submission" date="2023-08" db="EMBL/GenBank/DDBJ databases">
        <title>A de novo genome assembly of Solanum verrucosum Schlechtendal, a Mexican diploid species geographically isolated from the other diploid A-genome species in potato relatives.</title>
        <authorList>
            <person name="Hosaka K."/>
        </authorList>
    </citation>
    <scope>NUCLEOTIDE SEQUENCE</scope>
    <source>
        <tissue evidence="1">Young leaves</tissue>
    </source>
</reference>
<proteinExistence type="predicted"/>
<organism evidence="1 2">
    <name type="scientific">Solanum verrucosum</name>
    <dbReference type="NCBI Taxonomy" id="315347"/>
    <lineage>
        <taxon>Eukaryota</taxon>
        <taxon>Viridiplantae</taxon>
        <taxon>Streptophyta</taxon>
        <taxon>Embryophyta</taxon>
        <taxon>Tracheophyta</taxon>
        <taxon>Spermatophyta</taxon>
        <taxon>Magnoliopsida</taxon>
        <taxon>eudicotyledons</taxon>
        <taxon>Gunneridae</taxon>
        <taxon>Pentapetalae</taxon>
        <taxon>asterids</taxon>
        <taxon>lamiids</taxon>
        <taxon>Solanales</taxon>
        <taxon>Solanaceae</taxon>
        <taxon>Solanoideae</taxon>
        <taxon>Solaneae</taxon>
        <taxon>Solanum</taxon>
    </lineage>
</organism>
<dbReference type="Proteomes" id="UP001234989">
    <property type="component" value="Chromosome 5"/>
</dbReference>
<evidence type="ECO:0000313" key="1">
    <source>
        <dbReference type="EMBL" id="WMV31716.1"/>
    </source>
</evidence>
<name>A0AAF0TTA0_SOLVR</name>
<keyword evidence="2" id="KW-1185">Reference proteome</keyword>